<dbReference type="Pfam" id="PF24494">
    <property type="entry name" value="DUF7587"/>
    <property type="match status" value="1"/>
</dbReference>
<gene>
    <name evidence="4" type="ORF">AYL99_04474</name>
</gene>
<accession>A0A178ZS51</accession>
<comment type="caution">
    <text evidence="4">The sequence shown here is derived from an EMBL/GenBank/DDBJ whole genome shotgun (WGS) entry which is preliminary data.</text>
</comment>
<organism evidence="4 5">
    <name type="scientific">Fonsecaea erecta</name>
    <dbReference type="NCBI Taxonomy" id="1367422"/>
    <lineage>
        <taxon>Eukaryota</taxon>
        <taxon>Fungi</taxon>
        <taxon>Dikarya</taxon>
        <taxon>Ascomycota</taxon>
        <taxon>Pezizomycotina</taxon>
        <taxon>Eurotiomycetes</taxon>
        <taxon>Chaetothyriomycetidae</taxon>
        <taxon>Chaetothyriales</taxon>
        <taxon>Herpotrichiellaceae</taxon>
        <taxon>Fonsecaea</taxon>
    </lineage>
</organism>
<keyword evidence="1" id="KW-0175">Coiled coil</keyword>
<dbReference type="AlphaFoldDB" id="A0A178ZS51"/>
<dbReference type="Proteomes" id="UP000078343">
    <property type="component" value="Unassembled WGS sequence"/>
</dbReference>
<reference evidence="4 5" key="1">
    <citation type="submission" date="2016-04" db="EMBL/GenBank/DDBJ databases">
        <title>Draft genome of Fonsecaea erecta CBS 125763.</title>
        <authorList>
            <person name="Weiss V.A."/>
            <person name="Vicente V.A."/>
            <person name="Raittz R.T."/>
            <person name="Moreno L.F."/>
            <person name="De Souza E.M."/>
            <person name="Pedrosa F.O."/>
            <person name="Steffens M.B."/>
            <person name="Faoro H."/>
            <person name="Tadra-Sfeir M.Z."/>
            <person name="Najafzadeh M.J."/>
            <person name="Felipe M.S."/>
            <person name="Teixeira M."/>
            <person name="Sun J."/>
            <person name="Xi L."/>
            <person name="Gomes R."/>
            <person name="De Azevedo C.M."/>
            <person name="Salgado C.G."/>
            <person name="Da Silva M.B."/>
            <person name="Nascimento M.F."/>
            <person name="Queiroz-Telles F."/>
            <person name="Attili D.S."/>
            <person name="Gorbushina A."/>
        </authorList>
    </citation>
    <scope>NUCLEOTIDE SEQUENCE [LARGE SCALE GENOMIC DNA]</scope>
    <source>
        <strain evidence="4 5">CBS 125763</strain>
    </source>
</reference>
<dbReference type="RefSeq" id="XP_018695638.1">
    <property type="nucleotide sequence ID" value="XM_018835988.1"/>
</dbReference>
<dbReference type="GeneID" id="30008643"/>
<feature type="domain" description="DUF7587" evidence="3">
    <location>
        <begin position="101"/>
        <end position="241"/>
    </location>
</feature>
<evidence type="ECO:0000256" key="1">
    <source>
        <dbReference type="SAM" id="Coils"/>
    </source>
</evidence>
<name>A0A178ZS51_9EURO</name>
<evidence type="ECO:0000313" key="5">
    <source>
        <dbReference type="Proteomes" id="UP000078343"/>
    </source>
</evidence>
<feature type="coiled-coil region" evidence="1">
    <location>
        <begin position="488"/>
        <end position="522"/>
    </location>
</feature>
<protein>
    <recommendedName>
        <fullName evidence="3">DUF7587 domain-containing protein</fullName>
    </recommendedName>
</protein>
<dbReference type="OrthoDB" id="4152607at2759"/>
<evidence type="ECO:0000259" key="3">
    <source>
        <dbReference type="Pfam" id="PF24494"/>
    </source>
</evidence>
<evidence type="ECO:0000313" key="4">
    <source>
        <dbReference type="EMBL" id="OAP62271.1"/>
    </source>
</evidence>
<dbReference type="EMBL" id="LVYI01000003">
    <property type="protein sequence ID" value="OAP62271.1"/>
    <property type="molecule type" value="Genomic_DNA"/>
</dbReference>
<sequence length="559" mass="65376">MSRLQNWPRYNQYLKEPYVCSDEGGSDWGICTNERLTHIHLGQGESGTPLETCAELRSKEEQRHPFRMVIYKRVSVEGLWKWKLCQHRVNLGAVSACTQGIPRYLFRFWHDDSAGENGDGLFKSERQKQDMCADLELMTERDIQESLLKHMHRAKGAFQSPWISLATSPLWVFSEALAAKQRGCQNIRLAIIDTWRIGPGAYIFQAEALLRAYNVAQSLPFFNMGEPMVLVWKEIRAPMTVVRLEGFLPSVLENGHRKPGYLKLQPFHHQPLDSEFSKTHSTKRKRREDESDNKRYGRRRKPREIREKLRLTKSTCEAFQEVALEQKAPWRFQWRHLAGRMTQGEQRGRKMENRRVSIAAYQLNEYVEFLKREVPAVEFQFPLLIAMLSTRTRELEYDSIVDAIHEWGSEDPMVRAHKRCIVRDRPSPDLPELTAFDKLFRDVSKRLGIPVDTNPGVRKFWVLQSPHTKIPEPRKDSERILHIVQGHEARHMRLKEEEEARRREAEKANARLCKRLEAKERREFQVSECLLARVLKELDDRPRDIGSAHSSASHGDIRQ</sequence>
<dbReference type="InterPro" id="IPR056009">
    <property type="entry name" value="DUF7587"/>
</dbReference>
<keyword evidence="5" id="KW-1185">Reference proteome</keyword>
<evidence type="ECO:0000256" key="2">
    <source>
        <dbReference type="SAM" id="MobiDB-lite"/>
    </source>
</evidence>
<feature type="region of interest" description="Disordered" evidence="2">
    <location>
        <begin position="272"/>
        <end position="304"/>
    </location>
</feature>
<proteinExistence type="predicted"/>